<feature type="signal peptide" evidence="1">
    <location>
        <begin position="1"/>
        <end position="17"/>
    </location>
</feature>
<dbReference type="VEuPathDB" id="FungiDB:BTJ68_02765"/>
<dbReference type="InterPro" id="IPR024079">
    <property type="entry name" value="MetalloPept_cat_dom_sf"/>
</dbReference>
<dbReference type="InterPro" id="IPR006026">
    <property type="entry name" value="Peptidase_Metallo"/>
</dbReference>
<name>A0A3M7JBJ6_HORWE</name>
<dbReference type="AlphaFoldDB" id="A0A3M7JBJ6"/>
<dbReference type="OrthoDB" id="291007at2759"/>
<accession>A0A3M7JBJ6</accession>
<keyword evidence="1" id="KW-0479">Metal-binding</keyword>
<feature type="chain" id="PRO_5033101924" description="Metalloendopeptidase" evidence="1">
    <location>
        <begin position="18"/>
        <end position="817"/>
    </location>
</feature>
<dbReference type="GO" id="GO:0008168">
    <property type="term" value="F:methyltransferase activity"/>
    <property type="evidence" value="ECO:0007669"/>
    <property type="project" value="TreeGrafter"/>
</dbReference>
<dbReference type="Gene3D" id="3.40.390.10">
    <property type="entry name" value="Collagenase (Catalytic Domain)"/>
    <property type="match status" value="1"/>
</dbReference>
<dbReference type="GO" id="GO:0006508">
    <property type="term" value="P:proteolysis"/>
    <property type="evidence" value="ECO:0007669"/>
    <property type="project" value="UniProtKB-KW"/>
</dbReference>
<dbReference type="SUPFAM" id="SSF53335">
    <property type="entry name" value="S-adenosyl-L-methionine-dependent methyltransferases"/>
    <property type="match status" value="1"/>
</dbReference>
<gene>
    <name evidence="3" type="ORF">D0859_00647</name>
</gene>
<dbReference type="Pfam" id="PF01400">
    <property type="entry name" value="Astacin"/>
    <property type="match status" value="1"/>
</dbReference>
<evidence type="ECO:0000259" key="2">
    <source>
        <dbReference type="SMART" id="SM00235"/>
    </source>
</evidence>
<dbReference type="InterPro" id="IPR029063">
    <property type="entry name" value="SAM-dependent_MTases_sf"/>
</dbReference>
<dbReference type="PANTHER" id="PTHR43591:SF24">
    <property type="entry name" value="2-METHOXY-6-POLYPRENYL-1,4-BENZOQUINOL METHYLASE, MITOCHONDRIAL"/>
    <property type="match status" value="1"/>
</dbReference>
<evidence type="ECO:0000313" key="3">
    <source>
        <dbReference type="EMBL" id="RMZ35187.1"/>
    </source>
</evidence>
<dbReference type="EC" id="3.4.24.-" evidence="1"/>
<keyword evidence="1" id="KW-0862">Zinc</keyword>
<dbReference type="Pfam" id="PF13489">
    <property type="entry name" value="Methyltransf_23"/>
    <property type="match status" value="1"/>
</dbReference>
<keyword evidence="1" id="KW-0645">Protease</keyword>
<dbReference type="Gene3D" id="3.40.50.150">
    <property type="entry name" value="Vaccinia Virus protein VP39"/>
    <property type="match status" value="1"/>
</dbReference>
<proteinExistence type="predicted"/>
<dbReference type="InterPro" id="IPR001506">
    <property type="entry name" value="Peptidase_M12A"/>
</dbReference>
<protein>
    <recommendedName>
        <fullName evidence="1">Metalloendopeptidase</fullName>
        <ecNumber evidence="1">3.4.24.-</ecNumber>
    </recommendedName>
</protein>
<feature type="domain" description="Peptidase metallopeptidase" evidence="2">
    <location>
        <begin position="84"/>
        <end position="272"/>
    </location>
</feature>
<evidence type="ECO:0000256" key="1">
    <source>
        <dbReference type="RuleBase" id="RU361183"/>
    </source>
</evidence>
<keyword evidence="1" id="KW-0732">Signal</keyword>
<dbReference type="EMBL" id="QWIT01000009">
    <property type="protein sequence ID" value="RMZ35187.1"/>
    <property type="molecule type" value="Genomic_DNA"/>
</dbReference>
<dbReference type="Proteomes" id="UP000281677">
    <property type="component" value="Unassembled WGS sequence"/>
</dbReference>
<keyword evidence="1" id="KW-0378">Hydrolase</keyword>
<dbReference type="VEuPathDB" id="FungiDB:BTJ68_02764"/>
<dbReference type="PANTHER" id="PTHR43591">
    <property type="entry name" value="METHYLTRANSFERASE"/>
    <property type="match status" value="1"/>
</dbReference>
<evidence type="ECO:0000313" key="4">
    <source>
        <dbReference type="Proteomes" id="UP000281677"/>
    </source>
</evidence>
<dbReference type="SMART" id="SM00235">
    <property type="entry name" value="ZnMc"/>
    <property type="match status" value="1"/>
</dbReference>
<sequence>MFWGLFTLLALSSIGFGCRPRCQSIDKSTGLPKREDTFNITQILQGNTSPHLKRHDDGITIGKRWFSVDDLEYLKEKGKLDKVANAPWPEVCGHSWLRYCFKDEHSANSLLDTLANAIALWAPAEFYTDMVIQPDYACNGDYRCVCGTQPNGQSTANDALVISDGRPDPDDEGTWLDGTETTSGYNYLSDAPGRHSMQFTNINNLQQPLSEVERNRVISTMAHELGHAMGLEHEHQRPDRDDYLIVDYTAINTYEEAKHEWENANLKELEGLTKPQMLQRIVTSYRLTCLLFQNALEFMNADDAPFYDEYLAPEEVGWFDFSSIMMYSSTTFADPNKGRKGQFPLKRQSLNRGQLNRERSFVWQGGERDRARISSTDISRLADLYPGDATKQQRMEDWHQETNLKSLVVGIDHLVPNKVIEPNEVDLGFPHWKEHPGPDGFPGIGPSRVEVPRFDSFNNGAFFLAIDDTATATHHSDASGEGQQRLERYALTHADDLHEEPPRTDIFRGLVVDSDPDRDSAYGDSDSSSLTTSLNSSVTDYKYEHGRRYHAYQEGKYVLPNDDAEIQRLELQHRIWQISLSGRLNSAPISENVSSCLDIGCGTGAWAIEFADRHPRCQVTGTDLSPIQPDIVPRNVEFIVDDITSEWLYPQKFDFIHSRAITVGIKDWGALVDQVWKNLKPGGWIEFQEYHFPFTSDDDTLKLCPALDLWNNNLASASAKAGMRLDAILGVPEILQEKGFANVNQAATKWPLGPWAKGKKEKKVGELLERDLLGAIEGTSMRLYTKILGWSEEAVRKHAEEVHDDIRARRAHAYIPM</sequence>
<dbReference type="SUPFAM" id="SSF55486">
    <property type="entry name" value="Metalloproteases ('zincins'), catalytic domain"/>
    <property type="match status" value="2"/>
</dbReference>
<reference evidence="3 4" key="1">
    <citation type="journal article" date="2018" name="BMC Genomics">
        <title>Genomic evidence for intraspecific hybridization in a clonal and extremely halotolerant yeast.</title>
        <authorList>
            <person name="Gostincar C."/>
            <person name="Stajich J.E."/>
            <person name="Zupancic J."/>
            <person name="Zalar P."/>
            <person name="Gunde-Cimerman N."/>
        </authorList>
    </citation>
    <scope>NUCLEOTIDE SEQUENCE [LARGE SCALE GENOMIC DNA]</scope>
    <source>
        <strain evidence="3 4">EXF-120</strain>
    </source>
</reference>
<keyword evidence="1" id="KW-0482">Metalloprotease</keyword>
<comment type="caution">
    <text evidence="3">The sequence shown here is derived from an EMBL/GenBank/DDBJ whole genome shotgun (WGS) entry which is preliminary data.</text>
</comment>
<dbReference type="GO" id="GO:0008270">
    <property type="term" value="F:zinc ion binding"/>
    <property type="evidence" value="ECO:0007669"/>
    <property type="project" value="InterPro"/>
</dbReference>
<organism evidence="3 4">
    <name type="scientific">Hortaea werneckii</name>
    <name type="common">Black yeast</name>
    <name type="synonym">Cladosporium werneckii</name>
    <dbReference type="NCBI Taxonomy" id="91943"/>
    <lineage>
        <taxon>Eukaryota</taxon>
        <taxon>Fungi</taxon>
        <taxon>Dikarya</taxon>
        <taxon>Ascomycota</taxon>
        <taxon>Pezizomycotina</taxon>
        <taxon>Dothideomycetes</taxon>
        <taxon>Dothideomycetidae</taxon>
        <taxon>Mycosphaerellales</taxon>
        <taxon>Teratosphaeriaceae</taxon>
        <taxon>Hortaea</taxon>
    </lineage>
</organism>
<dbReference type="PRINTS" id="PR00480">
    <property type="entry name" value="ASTACIN"/>
</dbReference>
<comment type="cofactor">
    <cofactor evidence="1">
        <name>Zn(2+)</name>
        <dbReference type="ChEBI" id="CHEBI:29105"/>
    </cofactor>
    <text evidence="1">Binds 1 zinc ion per subunit.</text>
</comment>
<dbReference type="GO" id="GO:0004222">
    <property type="term" value="F:metalloendopeptidase activity"/>
    <property type="evidence" value="ECO:0007669"/>
    <property type="project" value="UniProtKB-UniRule"/>
</dbReference>
<dbReference type="CDD" id="cd02440">
    <property type="entry name" value="AdoMet_MTases"/>
    <property type="match status" value="1"/>
</dbReference>